<keyword evidence="1" id="KW-0472">Membrane</keyword>
<evidence type="ECO:0000313" key="3">
    <source>
        <dbReference type="Proteomes" id="UP001177023"/>
    </source>
</evidence>
<gene>
    <name evidence="2" type="ORF">MSPICULIGERA_LOCUS22277</name>
</gene>
<comment type="caution">
    <text evidence="2">The sequence shown here is derived from an EMBL/GenBank/DDBJ whole genome shotgun (WGS) entry which is preliminary data.</text>
</comment>
<evidence type="ECO:0000313" key="2">
    <source>
        <dbReference type="EMBL" id="CAJ0584216.1"/>
    </source>
</evidence>
<dbReference type="EMBL" id="CATQJA010002688">
    <property type="protein sequence ID" value="CAJ0584216.1"/>
    <property type="molecule type" value="Genomic_DNA"/>
</dbReference>
<feature type="transmembrane region" description="Helical" evidence="1">
    <location>
        <begin position="17"/>
        <end position="38"/>
    </location>
</feature>
<proteinExistence type="predicted"/>
<feature type="transmembrane region" description="Helical" evidence="1">
    <location>
        <begin position="82"/>
        <end position="103"/>
    </location>
</feature>
<evidence type="ECO:0000256" key="1">
    <source>
        <dbReference type="SAM" id="Phobius"/>
    </source>
</evidence>
<feature type="non-terminal residue" evidence="2">
    <location>
        <position position="1"/>
    </location>
</feature>
<accession>A0AA36DCK2</accession>
<protein>
    <submittedName>
        <fullName evidence="2">Uncharacterized protein</fullName>
    </submittedName>
</protein>
<dbReference type="AlphaFoldDB" id="A0AA36DCK2"/>
<reference evidence="2" key="1">
    <citation type="submission" date="2023-06" db="EMBL/GenBank/DDBJ databases">
        <authorList>
            <person name="Delattre M."/>
        </authorList>
    </citation>
    <scope>NUCLEOTIDE SEQUENCE</scope>
    <source>
        <strain evidence="2">AF72</strain>
    </source>
</reference>
<organism evidence="2 3">
    <name type="scientific">Mesorhabditis spiculigera</name>
    <dbReference type="NCBI Taxonomy" id="96644"/>
    <lineage>
        <taxon>Eukaryota</taxon>
        <taxon>Metazoa</taxon>
        <taxon>Ecdysozoa</taxon>
        <taxon>Nematoda</taxon>
        <taxon>Chromadorea</taxon>
        <taxon>Rhabditida</taxon>
        <taxon>Rhabditina</taxon>
        <taxon>Rhabditomorpha</taxon>
        <taxon>Rhabditoidea</taxon>
        <taxon>Rhabditidae</taxon>
        <taxon>Mesorhabditinae</taxon>
        <taxon>Mesorhabditis</taxon>
    </lineage>
</organism>
<keyword evidence="1" id="KW-1133">Transmembrane helix</keyword>
<sequence length="171" mass="20361">MFWQNHVKGKIFNHPQIVFTIILTIWVIGSLSYFVWIVYDLFSQDKWSGFRFSDYPNIATQIWQVPLGFLGIRVIQTQKPSYMQLFLIVMLTAQIFSFIYTMLNYAKQIREINQRAEIKHHFYGEPLKKFPKKVVASYYRYIRDRQLAKESFDAPVVLTAPLEEQNLPLNK</sequence>
<keyword evidence="3" id="KW-1185">Reference proteome</keyword>
<name>A0AA36DCK2_9BILA</name>
<keyword evidence="1" id="KW-0812">Transmembrane</keyword>
<dbReference type="Proteomes" id="UP001177023">
    <property type="component" value="Unassembled WGS sequence"/>
</dbReference>